<feature type="region of interest" description="Actin-binding" evidence="6">
    <location>
        <begin position="503"/>
        <end position="525"/>
    </location>
</feature>
<dbReference type="Proteomes" id="UP001140206">
    <property type="component" value="Chromosome 1"/>
</dbReference>
<dbReference type="EMBL" id="JAMFTS010000001">
    <property type="protein sequence ID" value="KAJ4806937.1"/>
    <property type="molecule type" value="Genomic_DNA"/>
</dbReference>
<evidence type="ECO:0000256" key="1">
    <source>
        <dbReference type="ARBA" id="ARBA00022741"/>
    </source>
</evidence>
<dbReference type="InterPro" id="IPR027417">
    <property type="entry name" value="P-loop_NTPase"/>
</dbReference>
<dbReference type="SMART" id="SM00242">
    <property type="entry name" value="MYSc"/>
    <property type="match status" value="1"/>
</dbReference>
<dbReference type="GO" id="GO:0016459">
    <property type="term" value="C:myosin complex"/>
    <property type="evidence" value="ECO:0007669"/>
    <property type="project" value="UniProtKB-KW"/>
</dbReference>
<keyword evidence="2 6" id="KW-0067">ATP-binding</keyword>
<name>A0AAV8GUG1_9POAL</name>
<dbReference type="GO" id="GO:0016020">
    <property type="term" value="C:membrane"/>
    <property type="evidence" value="ECO:0007669"/>
    <property type="project" value="TreeGrafter"/>
</dbReference>
<feature type="region of interest" description="Disordered" evidence="7">
    <location>
        <begin position="829"/>
        <end position="954"/>
    </location>
</feature>
<dbReference type="SMART" id="SM00015">
    <property type="entry name" value="IQ"/>
    <property type="match status" value="4"/>
</dbReference>
<dbReference type="Gene3D" id="1.20.120.720">
    <property type="entry name" value="Myosin VI head, motor domain, U50 subdomain"/>
    <property type="match status" value="1"/>
</dbReference>
<dbReference type="PANTHER" id="PTHR13140:SF270">
    <property type="entry name" value="MYOSIN-12"/>
    <property type="match status" value="1"/>
</dbReference>
<feature type="compositionally biased region" description="Basic and acidic residues" evidence="7">
    <location>
        <begin position="1199"/>
        <end position="1224"/>
    </location>
</feature>
<keyword evidence="1 6" id="KW-0547">Nucleotide-binding</keyword>
<feature type="compositionally biased region" description="Basic and acidic residues" evidence="7">
    <location>
        <begin position="1434"/>
        <end position="1455"/>
    </location>
</feature>
<protein>
    <submittedName>
        <fullName evidence="9">Myosin-17</fullName>
    </submittedName>
</protein>
<dbReference type="Gene3D" id="1.10.10.820">
    <property type="match status" value="1"/>
</dbReference>
<dbReference type="PROSITE" id="PS50096">
    <property type="entry name" value="IQ"/>
    <property type="match status" value="4"/>
</dbReference>
<evidence type="ECO:0000313" key="9">
    <source>
        <dbReference type="EMBL" id="KAJ4806937.1"/>
    </source>
</evidence>
<comment type="similarity">
    <text evidence="6">Belongs to the TRAFAC class myosin-kinesin ATPase superfamily. Myosin family.</text>
</comment>
<dbReference type="GO" id="GO:0051015">
    <property type="term" value="F:actin filament binding"/>
    <property type="evidence" value="ECO:0007669"/>
    <property type="project" value="TreeGrafter"/>
</dbReference>
<feature type="compositionally biased region" description="Basic and acidic residues" evidence="7">
    <location>
        <begin position="1115"/>
        <end position="1139"/>
    </location>
</feature>
<proteinExistence type="inferred from homology"/>
<feature type="region of interest" description="Disordered" evidence="7">
    <location>
        <begin position="1377"/>
        <end position="1402"/>
    </location>
</feature>
<sequence>MKDTELPEKGVEDMTRLSYLHEPGVLQNIALRYFNNDIYTYVGNILIAVNPFQRVPHLVGEDLMEKHKGKNINEMPPHIFAVGDVAYRAMINDQKSNSVLVSGESGAGKTEATKLLMRYLAFIGGTTGSGERTVEQKVLESNPILEAFGNAKTVRNNNSSRFGKFVEIQFNDRGKISGAAVRTYLLEKSRVCQIGSPERSYHVFYFLCASPPEDKERFKVGHPSEYHYLNQSECFQVDRIDDYKEYMDMRNAMDIVGMNAEEQDGIFRIVAAILHLGNVNFAKGKEPDSSQIMDDKAKFHLNTAAELLRVDVAKLEKAMIYKRIVTREGSIDKALDPNSAVVSRDGLSKTIYSRLFDWLVQKINVSIGQDPKSKILIGVLDIYGFESFKTNSFEQLCINLTNEKLQQHFNQHVFKMEQEEYNKEEIDWSYIEFSDNQDVLDLIEKKPGGVLALLDESCMLPRATHETFATSMYNKFKGNKRFSKPKLSRTDFTISHFAGDLQLNSLMDTLNATEPHYVRCVKPNNVLKPMIFQNSSILQQLQCGGVLEAIRISCLGFPTRRTFAEFLKRFTVLGPSLVDGVEEKEACRKILDKYGLQRYQIGKTKVFLRAGQMAELDARRTEVLGRAATKIQRKWKTYSTRKKYLHLRDVSAVVQAVCRAKLARDLHERMRQLDASIKIQKYWRRYTTRKSYKHLVSKTITIQAGLRAMSAHMEFVVRLRNRAATRIQAKLRCHRDYMSYKQLKKAAITSQSCRRRVLAKRELERLREIAKEKARLEEERRKKLEEEERERARLEAERLAAMAEEERQREIEEAARRKKLEEEERQRAAEEAERRKKEEEEERQRAAEEAERQKALEAERQKQLEEEERRRAIEEAERQKALEEEERRRAIEEAERQKALAEEEKRRAIEEAERQKALAEEEKRRAIEEAERQKALEAERQKALAEAMEKQGAEVDELKAKLEEASQENESLKKELVELQEKVGEANKEIVNGLQETIRSLEEAISSTEALLQTERQDHDVTKNALAKKSEEFVKQSEENNSRIKQLQEEMRRIQEEELAVIKKEHEITKTELALAQESNKEFEKKIDHFERKVIQLQDDLERYKGIATEKEALLQTEKQEHDATKNALAKERQEHEATKYALTKKKQELDTIESALGKEKQEHDATKDILVKEKQDHDATKNALGKEKQEHDETEYALTKERREHDETKSTLRKSQEKVKDLQNEFEGADKKIYDLQSDLKRSKEETTSTEAMLQVEKRAHDIAKQTLLESQQKYELLQRKTEDSDKRIIDLQGNVQRLEQDKIANEAMLKTKETLLQTERQEHDVTRRKVVDSQEKNEELTKKFQGADQKVVELQIELKRYQEESSSKELMLQREKQEHKATQEELIESQAKNKKLSREVDDANDTCDRLQRNINRLEATIATKDALLQNSEQEHATTKKLLKESKEKSDGLIEKSNGSNKIIDQLHDNIKRSA</sequence>
<dbReference type="PANTHER" id="PTHR13140">
    <property type="entry name" value="MYOSIN"/>
    <property type="match status" value="1"/>
</dbReference>
<dbReference type="PRINTS" id="PR00193">
    <property type="entry name" value="MYOSINHEAVY"/>
</dbReference>
<dbReference type="Pfam" id="PF00063">
    <property type="entry name" value="Myosin_head"/>
    <property type="match status" value="1"/>
</dbReference>
<feature type="compositionally biased region" description="Basic and acidic residues" evidence="7">
    <location>
        <begin position="1466"/>
        <end position="1476"/>
    </location>
</feature>
<feature type="domain" description="Myosin motor" evidence="8">
    <location>
        <begin position="9"/>
        <end position="500"/>
    </location>
</feature>
<comment type="caution">
    <text evidence="9">The sequence shown here is derived from an EMBL/GenBank/DDBJ whole genome shotgun (WGS) entry which is preliminary data.</text>
</comment>
<feature type="region of interest" description="Disordered" evidence="7">
    <location>
        <begin position="1428"/>
        <end position="1476"/>
    </location>
</feature>
<evidence type="ECO:0000256" key="7">
    <source>
        <dbReference type="SAM" id="MobiDB-lite"/>
    </source>
</evidence>
<dbReference type="FunFam" id="1.10.10.820:FF:000001">
    <property type="entry name" value="Myosin heavy chain"/>
    <property type="match status" value="1"/>
</dbReference>
<dbReference type="GO" id="GO:0030048">
    <property type="term" value="P:actin filament-based movement"/>
    <property type="evidence" value="ECO:0007669"/>
    <property type="project" value="UniProtKB-ARBA"/>
</dbReference>
<evidence type="ECO:0000313" key="10">
    <source>
        <dbReference type="Proteomes" id="UP001140206"/>
    </source>
</evidence>
<evidence type="ECO:0000256" key="4">
    <source>
        <dbReference type="ARBA" id="ARBA00023175"/>
    </source>
</evidence>
<evidence type="ECO:0000256" key="3">
    <source>
        <dbReference type="ARBA" id="ARBA00023123"/>
    </source>
</evidence>
<gene>
    <name evidence="9" type="ORF">LUZ62_019503</name>
</gene>
<comment type="caution">
    <text evidence="6">Lacks conserved residue(s) required for the propagation of feature annotation.</text>
</comment>
<dbReference type="Gene3D" id="1.20.58.530">
    <property type="match status" value="1"/>
</dbReference>
<evidence type="ECO:0000256" key="2">
    <source>
        <dbReference type="ARBA" id="ARBA00022840"/>
    </source>
</evidence>
<reference evidence="9" key="1">
    <citation type="submission" date="2022-08" db="EMBL/GenBank/DDBJ databases">
        <authorList>
            <person name="Marques A."/>
        </authorList>
    </citation>
    <scope>NUCLEOTIDE SEQUENCE</scope>
    <source>
        <strain evidence="9">RhyPub2mFocal</strain>
        <tissue evidence="9">Leaves</tissue>
    </source>
</reference>
<keyword evidence="3 6" id="KW-0518">Myosin</keyword>
<dbReference type="PROSITE" id="PS51456">
    <property type="entry name" value="MYOSIN_MOTOR"/>
    <property type="match status" value="2"/>
</dbReference>
<evidence type="ECO:0000259" key="8">
    <source>
        <dbReference type="PROSITE" id="PS51456"/>
    </source>
</evidence>
<dbReference type="InterPro" id="IPR000048">
    <property type="entry name" value="IQ_motif_EF-hand-BS"/>
</dbReference>
<dbReference type="InterPro" id="IPR001609">
    <property type="entry name" value="Myosin_head_motor_dom-like"/>
</dbReference>
<dbReference type="SUPFAM" id="SSF52540">
    <property type="entry name" value="P-loop containing nucleoside triphosphate hydrolases"/>
    <property type="match status" value="2"/>
</dbReference>
<feature type="domain" description="Myosin motor" evidence="8">
    <location>
        <begin position="502"/>
        <end position="621"/>
    </location>
</feature>
<accession>A0AAV8GUG1</accession>
<dbReference type="Gene3D" id="1.20.5.190">
    <property type="match status" value="3"/>
</dbReference>
<keyword evidence="10" id="KW-1185">Reference proteome</keyword>
<dbReference type="Gene3D" id="3.40.850.10">
    <property type="entry name" value="Kinesin motor domain"/>
    <property type="match status" value="2"/>
</dbReference>
<dbReference type="GO" id="GO:0005524">
    <property type="term" value="F:ATP binding"/>
    <property type="evidence" value="ECO:0007669"/>
    <property type="project" value="UniProtKB-UniRule"/>
</dbReference>
<evidence type="ECO:0000256" key="6">
    <source>
        <dbReference type="PROSITE-ProRule" id="PRU00782"/>
    </source>
</evidence>
<dbReference type="Pfam" id="PF00612">
    <property type="entry name" value="IQ"/>
    <property type="match status" value="2"/>
</dbReference>
<keyword evidence="5 6" id="KW-0009">Actin-binding</keyword>
<dbReference type="GO" id="GO:0005737">
    <property type="term" value="C:cytoplasm"/>
    <property type="evidence" value="ECO:0007669"/>
    <property type="project" value="TreeGrafter"/>
</dbReference>
<keyword evidence="4 6" id="KW-0505">Motor protein</keyword>
<dbReference type="GO" id="GO:0007015">
    <property type="term" value="P:actin filament organization"/>
    <property type="evidence" value="ECO:0007669"/>
    <property type="project" value="TreeGrafter"/>
</dbReference>
<dbReference type="GO" id="GO:0000146">
    <property type="term" value="F:microfilament motor activity"/>
    <property type="evidence" value="ECO:0007669"/>
    <property type="project" value="TreeGrafter"/>
</dbReference>
<dbReference type="SUPFAM" id="SSF57997">
    <property type="entry name" value="Tropomyosin"/>
    <property type="match status" value="1"/>
</dbReference>
<dbReference type="Gene3D" id="3.30.70.1590">
    <property type="match status" value="1"/>
</dbReference>
<organism evidence="9 10">
    <name type="scientific">Rhynchospora pubera</name>
    <dbReference type="NCBI Taxonomy" id="906938"/>
    <lineage>
        <taxon>Eukaryota</taxon>
        <taxon>Viridiplantae</taxon>
        <taxon>Streptophyta</taxon>
        <taxon>Embryophyta</taxon>
        <taxon>Tracheophyta</taxon>
        <taxon>Spermatophyta</taxon>
        <taxon>Magnoliopsida</taxon>
        <taxon>Liliopsida</taxon>
        <taxon>Poales</taxon>
        <taxon>Cyperaceae</taxon>
        <taxon>Cyperoideae</taxon>
        <taxon>Rhynchosporeae</taxon>
        <taxon>Rhynchospora</taxon>
    </lineage>
</organism>
<feature type="binding site" evidence="6">
    <location>
        <begin position="103"/>
        <end position="110"/>
    </location>
    <ligand>
        <name>ATP</name>
        <dbReference type="ChEBI" id="CHEBI:30616"/>
    </ligand>
</feature>
<dbReference type="InterPro" id="IPR036961">
    <property type="entry name" value="Kinesin_motor_dom_sf"/>
</dbReference>
<evidence type="ECO:0000256" key="5">
    <source>
        <dbReference type="ARBA" id="ARBA00023203"/>
    </source>
</evidence>
<feature type="region of interest" description="Disordered" evidence="7">
    <location>
        <begin position="1115"/>
        <end position="1224"/>
    </location>
</feature>
<feature type="compositionally biased region" description="Basic and acidic residues" evidence="7">
    <location>
        <begin position="1157"/>
        <end position="1192"/>
    </location>
</feature>